<dbReference type="EMBL" id="UPPP01000080">
    <property type="protein sequence ID" value="VBB07770.1"/>
    <property type="molecule type" value="Genomic_DNA"/>
</dbReference>
<reference evidence="2 3" key="1">
    <citation type="submission" date="2018-06" db="EMBL/GenBank/DDBJ databases">
        <authorList>
            <person name="Strepis N."/>
        </authorList>
    </citation>
    <scope>NUCLEOTIDE SEQUENCE [LARGE SCALE GENOMIC DNA]</scope>
    <source>
        <strain evidence="2">LUCI</strain>
    </source>
</reference>
<evidence type="ECO:0000256" key="1">
    <source>
        <dbReference type="SAM" id="MobiDB-lite"/>
    </source>
</evidence>
<protein>
    <submittedName>
        <fullName evidence="2">Uncharacterized protein</fullName>
    </submittedName>
</protein>
<organism evidence="2 3">
    <name type="scientific">Lucifera butyrica</name>
    <dbReference type="NCBI Taxonomy" id="1351585"/>
    <lineage>
        <taxon>Bacteria</taxon>
        <taxon>Bacillati</taxon>
        <taxon>Bacillota</taxon>
        <taxon>Negativicutes</taxon>
        <taxon>Veillonellales</taxon>
        <taxon>Veillonellaceae</taxon>
        <taxon>Lucifera</taxon>
    </lineage>
</organism>
<dbReference type="RefSeq" id="WP_165866015.1">
    <property type="nucleotide sequence ID" value="NZ_UPPP01000080.1"/>
</dbReference>
<dbReference type="Proteomes" id="UP000277811">
    <property type="component" value="Unassembled WGS sequence"/>
</dbReference>
<sequence>MDEIQTIRNKALSEIRGQLDQNQQAVFDQWSAQRQSENERKKEMLKSVD</sequence>
<evidence type="ECO:0000313" key="2">
    <source>
        <dbReference type="EMBL" id="VBB07770.1"/>
    </source>
</evidence>
<evidence type="ECO:0000313" key="3">
    <source>
        <dbReference type="Proteomes" id="UP000277811"/>
    </source>
</evidence>
<feature type="region of interest" description="Disordered" evidence="1">
    <location>
        <begin position="30"/>
        <end position="49"/>
    </location>
</feature>
<gene>
    <name evidence="2" type="ORF">LUCI_3035</name>
</gene>
<name>A0A498R9Z9_9FIRM</name>
<feature type="compositionally biased region" description="Basic and acidic residues" evidence="1">
    <location>
        <begin position="36"/>
        <end position="49"/>
    </location>
</feature>
<dbReference type="AlphaFoldDB" id="A0A498R9Z9"/>
<keyword evidence="3" id="KW-1185">Reference proteome</keyword>
<proteinExistence type="predicted"/>
<accession>A0A498R9Z9</accession>